<proteinExistence type="predicted"/>
<dbReference type="BioCyc" id="CSTA292563:G1353-1965-MONOMER"/>
<accession>K9YLV5</accession>
<evidence type="ECO:0000313" key="1">
    <source>
        <dbReference type="EMBL" id="AFZ47911.1"/>
    </source>
</evidence>
<dbReference type="HOGENOM" id="CLU_173981_0_0_3"/>
<reference evidence="2" key="1">
    <citation type="journal article" date="2013" name="Proc. Natl. Acad. Sci. U.S.A.">
        <title>Improving the coverage of the cyanobacterial phylum using diversity-driven genome sequencing.</title>
        <authorList>
            <person name="Shih P.M."/>
            <person name="Wu D."/>
            <person name="Latifi A."/>
            <person name="Axen S.D."/>
            <person name="Fewer D.P."/>
            <person name="Talla E."/>
            <person name="Calteau A."/>
            <person name="Cai F."/>
            <person name="Tandeau de Marsac N."/>
            <person name="Rippka R."/>
            <person name="Herdman M."/>
            <person name="Sivonen K."/>
            <person name="Coursin T."/>
            <person name="Laurent T."/>
            <person name="Goodwin L."/>
            <person name="Nolan M."/>
            <person name="Davenport K.W."/>
            <person name="Han C.S."/>
            <person name="Rubin E.M."/>
            <person name="Eisen J.A."/>
            <person name="Woyke T."/>
            <person name="Gugger M."/>
            <person name="Kerfeld C.A."/>
        </authorList>
    </citation>
    <scope>NUCLEOTIDE SEQUENCE [LARGE SCALE GENOMIC DNA]</scope>
    <source>
        <strain evidence="2">ATCC 29140 / PCC 7202</strain>
    </source>
</reference>
<dbReference type="EMBL" id="CP003940">
    <property type="protein sequence ID" value="AFZ47911.1"/>
    <property type="molecule type" value="Genomic_DNA"/>
</dbReference>
<dbReference type="Proteomes" id="UP000010483">
    <property type="component" value="Chromosome"/>
</dbReference>
<organism evidence="1 2">
    <name type="scientific">Cyanobacterium stanieri (strain ATCC 29140 / PCC 7202)</name>
    <dbReference type="NCBI Taxonomy" id="292563"/>
    <lineage>
        <taxon>Bacteria</taxon>
        <taxon>Bacillati</taxon>
        <taxon>Cyanobacteriota</taxon>
        <taxon>Cyanophyceae</taxon>
        <taxon>Oscillatoriophycideae</taxon>
        <taxon>Chroococcales</taxon>
        <taxon>Geminocystaceae</taxon>
        <taxon>Cyanobacterium</taxon>
    </lineage>
</organism>
<dbReference type="eggNOG" id="ENOG5033G6P">
    <property type="taxonomic scope" value="Bacteria"/>
</dbReference>
<dbReference type="STRING" id="292563.Cyast_1958"/>
<gene>
    <name evidence="1" type="ordered locus">Cyast_1958</name>
</gene>
<protein>
    <submittedName>
        <fullName evidence="1">Uncharacterized protein</fullName>
    </submittedName>
</protein>
<dbReference type="AlphaFoldDB" id="K9YLV5"/>
<sequence>MIITEQLLLTKWQSLDIEKKAEVWALIDKLSENSEQDNNKLIDYLPKTKRGKKLWALRQEIVKKSGVKLLDWDEIEAEMNDIRGKE</sequence>
<keyword evidence="2" id="KW-1185">Reference proteome</keyword>
<dbReference type="KEGG" id="csn:Cyast_1958"/>
<evidence type="ECO:0000313" key="2">
    <source>
        <dbReference type="Proteomes" id="UP000010483"/>
    </source>
</evidence>
<name>K9YLV5_CYASC</name>